<keyword evidence="7 9" id="KW-1133">Transmembrane helix</keyword>
<dbReference type="RefSeq" id="WP_229723117.1">
    <property type="nucleotide sequence ID" value="NZ_BMDC01000002.1"/>
</dbReference>
<feature type="transmembrane region" description="Helical" evidence="9">
    <location>
        <begin position="341"/>
        <end position="359"/>
    </location>
</feature>
<keyword evidence="12" id="KW-1185">Reference proteome</keyword>
<evidence type="ECO:0000256" key="5">
    <source>
        <dbReference type="ARBA" id="ARBA00022692"/>
    </source>
</evidence>
<sequence length="481" mass="52359">MPHDTQSAGGQALQRGLSNRHIQLIAIGGAIGTGLFMGSGKTISLTGPSILFVYIIIGAAIFFVLRAMGELLLSNLHYKSFSDFASDILGPGAGFFVGWSYWFTWVVTAVADVIAITGYTQFWWPEIPLWIPAIVLIVLLLALNLPSVKNFGEIEFWFALIKIVAILALIVVGGFMVAIGFTAPSGHQAQISNLWIHDGMFPHGLVGFLGAFQIALFAFLGSELVGTAAAETRDPYKTLPKAINAVPVRIIIFYVLTLAVILMVTPWNDIDPETSPFVSMFSLAGLGFAAGLVNLVVLTSATSSANSGIFSTSRMVYGLAEEGSAPRAFSKLSKNGVPRNALFLTAVLMLSALVLLYSGDSVIQAFTLVTTVASVLSVFNWAMILVSYIVYRKKHPQRHAESTYKMPGGVVMCYVVLAFFAFMIAVLAFYEDTRAALFAMPLWFILLAIGWAFVRRNPAHHEKQREIQQARTSQIDLNDLK</sequence>
<gene>
    <name evidence="11" type="ORF">GCM10007359_12770</name>
</gene>
<evidence type="ECO:0000256" key="3">
    <source>
        <dbReference type="ARBA" id="ARBA00022448"/>
    </source>
</evidence>
<feature type="transmembrane region" description="Helical" evidence="9">
    <location>
        <begin position="201"/>
        <end position="221"/>
    </location>
</feature>
<evidence type="ECO:0000256" key="4">
    <source>
        <dbReference type="ARBA" id="ARBA00022475"/>
    </source>
</evidence>
<evidence type="ECO:0000256" key="2">
    <source>
        <dbReference type="ARBA" id="ARBA00008583"/>
    </source>
</evidence>
<keyword evidence="4" id="KW-1003">Cell membrane</keyword>
<feature type="transmembrane region" description="Helical" evidence="9">
    <location>
        <begin position="365"/>
        <end position="391"/>
    </location>
</feature>
<dbReference type="InterPro" id="IPR004841">
    <property type="entry name" value="AA-permease/SLC12A_dom"/>
</dbReference>
<comment type="caution">
    <text evidence="11">The sequence shown here is derived from an EMBL/GenBank/DDBJ whole genome shotgun (WGS) entry which is preliminary data.</text>
</comment>
<feature type="transmembrane region" description="Helical" evidence="9">
    <location>
        <begin position="93"/>
        <end position="115"/>
    </location>
</feature>
<feature type="transmembrane region" description="Helical" evidence="9">
    <location>
        <begin position="411"/>
        <end position="430"/>
    </location>
</feature>
<dbReference type="GO" id="GO:0005886">
    <property type="term" value="C:plasma membrane"/>
    <property type="evidence" value="ECO:0007669"/>
    <property type="project" value="UniProtKB-SubCell"/>
</dbReference>
<dbReference type="Gene3D" id="1.20.1740.10">
    <property type="entry name" value="Amino acid/polyamine transporter I"/>
    <property type="match status" value="1"/>
</dbReference>
<evidence type="ECO:0000313" key="12">
    <source>
        <dbReference type="Proteomes" id="UP000600171"/>
    </source>
</evidence>
<keyword evidence="3" id="KW-0813">Transport</keyword>
<feature type="transmembrane region" description="Helical" evidence="9">
    <location>
        <begin position="51"/>
        <end position="73"/>
    </location>
</feature>
<dbReference type="PIRSF" id="PIRSF006060">
    <property type="entry name" value="AA_transporter"/>
    <property type="match status" value="1"/>
</dbReference>
<organism evidence="11 12">
    <name type="scientific">Rothia aerolata</name>
    <dbReference type="NCBI Taxonomy" id="1812262"/>
    <lineage>
        <taxon>Bacteria</taxon>
        <taxon>Bacillati</taxon>
        <taxon>Actinomycetota</taxon>
        <taxon>Actinomycetes</taxon>
        <taxon>Micrococcales</taxon>
        <taxon>Micrococcaceae</taxon>
        <taxon>Rothia</taxon>
    </lineage>
</organism>
<protein>
    <submittedName>
        <fullName evidence="11">D-serine/D-alanine/glycine transporter</fullName>
    </submittedName>
</protein>
<reference evidence="11 12" key="1">
    <citation type="journal article" date="2014" name="Int. J. Syst. Evol. Microbiol.">
        <title>Complete genome sequence of Corynebacterium casei LMG S-19264T (=DSM 44701T), isolated from a smear-ripened cheese.</title>
        <authorList>
            <consortium name="US DOE Joint Genome Institute (JGI-PGF)"/>
            <person name="Walter F."/>
            <person name="Albersmeier A."/>
            <person name="Kalinowski J."/>
            <person name="Ruckert C."/>
        </authorList>
    </citation>
    <scope>NUCLEOTIDE SEQUENCE [LARGE SCALE GENOMIC DNA]</scope>
    <source>
        <strain evidence="11 12">CCM 8669</strain>
    </source>
</reference>
<dbReference type="PANTHER" id="PTHR43495">
    <property type="entry name" value="GABA PERMEASE"/>
    <property type="match status" value="1"/>
</dbReference>
<dbReference type="PROSITE" id="PS00218">
    <property type="entry name" value="AMINO_ACID_PERMEASE_1"/>
    <property type="match status" value="1"/>
</dbReference>
<proteinExistence type="inferred from homology"/>
<dbReference type="InterPro" id="IPR004840">
    <property type="entry name" value="Amino_acid_permease_CS"/>
</dbReference>
<name>A0A917IRR8_9MICC</name>
<evidence type="ECO:0000256" key="6">
    <source>
        <dbReference type="ARBA" id="ARBA00022970"/>
    </source>
</evidence>
<feature type="transmembrane region" description="Helical" evidence="9">
    <location>
        <begin position="21"/>
        <end position="39"/>
    </location>
</feature>
<keyword evidence="6" id="KW-0029">Amino-acid transport</keyword>
<evidence type="ECO:0000256" key="8">
    <source>
        <dbReference type="ARBA" id="ARBA00023136"/>
    </source>
</evidence>
<keyword evidence="8 9" id="KW-0472">Membrane</keyword>
<keyword evidence="5 9" id="KW-0812">Transmembrane</keyword>
<feature type="transmembrane region" description="Helical" evidence="9">
    <location>
        <begin position="242"/>
        <end position="265"/>
    </location>
</feature>
<evidence type="ECO:0000313" key="11">
    <source>
        <dbReference type="EMBL" id="GGH62498.1"/>
    </source>
</evidence>
<evidence type="ECO:0000256" key="9">
    <source>
        <dbReference type="SAM" id="Phobius"/>
    </source>
</evidence>
<feature type="domain" description="Amino acid permease/ SLC12A" evidence="10">
    <location>
        <begin position="21"/>
        <end position="462"/>
    </location>
</feature>
<feature type="transmembrane region" description="Helical" evidence="9">
    <location>
        <begin position="157"/>
        <end position="181"/>
    </location>
</feature>
<evidence type="ECO:0000259" key="10">
    <source>
        <dbReference type="Pfam" id="PF00324"/>
    </source>
</evidence>
<dbReference type="PANTHER" id="PTHR43495:SF2">
    <property type="entry name" value="D-SERINE_D-ALANINE_GLYCINE TRANSPORTER"/>
    <property type="match status" value="1"/>
</dbReference>
<dbReference type="GO" id="GO:0055085">
    <property type="term" value="P:transmembrane transport"/>
    <property type="evidence" value="ECO:0007669"/>
    <property type="project" value="InterPro"/>
</dbReference>
<dbReference type="AlphaFoldDB" id="A0A917IRR8"/>
<dbReference type="Pfam" id="PF00324">
    <property type="entry name" value="AA_permease"/>
    <property type="match status" value="1"/>
</dbReference>
<feature type="transmembrane region" description="Helical" evidence="9">
    <location>
        <begin position="436"/>
        <end position="454"/>
    </location>
</feature>
<evidence type="ECO:0000256" key="1">
    <source>
        <dbReference type="ARBA" id="ARBA00004651"/>
    </source>
</evidence>
<dbReference type="GO" id="GO:0006865">
    <property type="term" value="P:amino acid transport"/>
    <property type="evidence" value="ECO:0007669"/>
    <property type="project" value="UniProtKB-KW"/>
</dbReference>
<evidence type="ECO:0000256" key="7">
    <source>
        <dbReference type="ARBA" id="ARBA00022989"/>
    </source>
</evidence>
<dbReference type="FunFam" id="1.20.1740.10:FF:000001">
    <property type="entry name" value="Amino acid permease"/>
    <property type="match status" value="1"/>
</dbReference>
<dbReference type="Proteomes" id="UP000600171">
    <property type="component" value="Unassembled WGS sequence"/>
</dbReference>
<dbReference type="EMBL" id="BMDC01000002">
    <property type="protein sequence ID" value="GGH62498.1"/>
    <property type="molecule type" value="Genomic_DNA"/>
</dbReference>
<feature type="transmembrane region" description="Helical" evidence="9">
    <location>
        <begin position="127"/>
        <end position="145"/>
    </location>
</feature>
<accession>A0A917IRR8</accession>
<feature type="transmembrane region" description="Helical" evidence="9">
    <location>
        <begin position="277"/>
        <end position="298"/>
    </location>
</feature>
<comment type="subcellular location">
    <subcellularLocation>
        <location evidence="1">Cell membrane</location>
        <topology evidence="1">Multi-pass membrane protein</topology>
    </subcellularLocation>
</comment>
<comment type="similarity">
    <text evidence="2">Belongs to the amino acid-polyamine-organocation (APC) superfamily. Amino acid transporter (AAT) (TC 2.A.3.1) family.</text>
</comment>